<evidence type="ECO:0000256" key="1">
    <source>
        <dbReference type="SAM" id="Coils"/>
    </source>
</evidence>
<dbReference type="RefSeq" id="WP_380896681.1">
    <property type="nucleotide sequence ID" value="NZ_JBHTKY010000016.1"/>
</dbReference>
<keyword evidence="5" id="KW-1185">Reference proteome</keyword>
<sequence length="491" mass="55247">MIKRLTTILLVLTISSSSASAQDLDGLFNKVKKGAKSLSKSLSWEPGKAVSTSLKDTLAGFYWMNDQLKARTPDTLSTFLLKPGYYKTTLRSYCLHAGTYGPSRGSGYQLANFEGTQKKLIISILEKSTDHPNISQSDVQTLIWGIEAGNKFSSYPTDFQARVKPLLSLKDIALMEINVKDIVESNLPSEVQRLMNTYQSLRQEMQSAQMSFDKLEDIAVKVGAPPIGVGSITIDEGKWSYLNSGYFIKVDPQSYSTSDVTLYRPSYADVSYDSQNRISSYTNDGYKLTVNYKDNGTPVQLGDYTANVQQIESYTVEGPGQPTQTVPAEGGKYIDFGMDFVNDALQGAKDFNLDQMLKDNTNLSLEQLQNAYNDIKKWKGRYDDLKNIHDDFNMDQNPPQDLNKYIKDSYVNETIQKAMEVSLNPIDKKGQSEWLKNHFKMVSDFFFYSICKLRGDDCRPDNDPKNPKLPDYIAQPGNTNAQRLGLSEYKK</sequence>
<feature type="signal peptide" evidence="3">
    <location>
        <begin position="1"/>
        <end position="21"/>
    </location>
</feature>
<evidence type="ECO:0000313" key="5">
    <source>
        <dbReference type="Proteomes" id="UP001597205"/>
    </source>
</evidence>
<accession>A0ABW3RMG8</accession>
<gene>
    <name evidence="4" type="ORF">ACFQ2C_11335</name>
</gene>
<comment type="caution">
    <text evidence="4">The sequence shown here is derived from an EMBL/GenBank/DDBJ whole genome shotgun (WGS) entry which is preliminary data.</text>
</comment>
<evidence type="ECO:0000313" key="4">
    <source>
        <dbReference type="EMBL" id="MFD1166199.1"/>
    </source>
</evidence>
<feature type="coiled-coil region" evidence="1">
    <location>
        <begin position="191"/>
        <end position="218"/>
    </location>
</feature>
<name>A0ABW3RMG8_9SPHI</name>
<reference evidence="5" key="1">
    <citation type="journal article" date="2019" name="Int. J. Syst. Evol. Microbiol.">
        <title>The Global Catalogue of Microorganisms (GCM) 10K type strain sequencing project: providing services to taxonomists for standard genome sequencing and annotation.</title>
        <authorList>
            <consortium name="The Broad Institute Genomics Platform"/>
            <consortium name="The Broad Institute Genome Sequencing Center for Infectious Disease"/>
            <person name="Wu L."/>
            <person name="Ma J."/>
        </authorList>
    </citation>
    <scope>NUCLEOTIDE SEQUENCE [LARGE SCALE GENOMIC DNA]</scope>
    <source>
        <strain evidence="5">CCUG 52468</strain>
    </source>
</reference>
<protein>
    <submittedName>
        <fullName evidence="4">Uncharacterized protein</fullName>
    </submittedName>
</protein>
<organism evidence="4 5">
    <name type="scientific">Sphingobacterium daejeonense</name>
    <dbReference type="NCBI Taxonomy" id="371142"/>
    <lineage>
        <taxon>Bacteria</taxon>
        <taxon>Pseudomonadati</taxon>
        <taxon>Bacteroidota</taxon>
        <taxon>Sphingobacteriia</taxon>
        <taxon>Sphingobacteriales</taxon>
        <taxon>Sphingobacteriaceae</taxon>
        <taxon>Sphingobacterium</taxon>
    </lineage>
</organism>
<evidence type="ECO:0000256" key="3">
    <source>
        <dbReference type="SAM" id="SignalP"/>
    </source>
</evidence>
<feature type="chain" id="PRO_5046322330" evidence="3">
    <location>
        <begin position="22"/>
        <end position="491"/>
    </location>
</feature>
<dbReference type="EMBL" id="JBHTKY010000016">
    <property type="protein sequence ID" value="MFD1166199.1"/>
    <property type="molecule type" value="Genomic_DNA"/>
</dbReference>
<keyword evidence="1" id="KW-0175">Coiled coil</keyword>
<proteinExistence type="predicted"/>
<feature type="region of interest" description="Disordered" evidence="2">
    <location>
        <begin position="461"/>
        <end position="491"/>
    </location>
</feature>
<dbReference type="Proteomes" id="UP001597205">
    <property type="component" value="Unassembled WGS sequence"/>
</dbReference>
<evidence type="ECO:0000256" key="2">
    <source>
        <dbReference type="SAM" id="MobiDB-lite"/>
    </source>
</evidence>
<keyword evidence="3" id="KW-0732">Signal</keyword>